<dbReference type="RefSeq" id="WP_007343736.1">
    <property type="nucleotide sequence ID" value="NZ_GL878494.1"/>
</dbReference>
<keyword evidence="3" id="KW-1185">Reference proteome</keyword>
<dbReference type="HOGENOM" id="CLU_2047168_0_0_4"/>
<dbReference type="Proteomes" id="UP000004105">
    <property type="component" value="Unassembled WGS sequence"/>
</dbReference>
<evidence type="ECO:0000256" key="1">
    <source>
        <dbReference type="SAM" id="SignalP"/>
    </source>
</evidence>
<feature type="chain" id="PRO_5003274237" evidence="1">
    <location>
        <begin position="19"/>
        <end position="120"/>
    </location>
</feature>
<sequence length="120" mass="13572">MKKILLWCAVLLAVQTQAATQPAQSEWRRYQRAVKQKKHYEANSYAMSACHLASSLAEARKYCPTALSRSASWTSGACFAIETHHKMCEMGSRQACLDAAEMNRQGWRGLTKEPYLNQET</sequence>
<comment type="caution">
    <text evidence="2">The sequence shown here is derived from an EMBL/GenBank/DDBJ whole genome shotgun (WGS) entry which is preliminary data.</text>
</comment>
<reference evidence="2 3" key="1">
    <citation type="submission" date="2011-02" db="EMBL/GenBank/DDBJ databases">
        <authorList>
            <person name="Muzny D."/>
            <person name="Qin X."/>
            <person name="Deng J."/>
            <person name="Jiang H."/>
            <person name="Liu Y."/>
            <person name="Qu J."/>
            <person name="Song X.-Z."/>
            <person name="Zhang L."/>
            <person name="Thornton R."/>
            <person name="Coyle M."/>
            <person name="Francisco L."/>
            <person name="Jackson L."/>
            <person name="Javaid M."/>
            <person name="Korchina V."/>
            <person name="Kovar C."/>
            <person name="Mata R."/>
            <person name="Mathew T."/>
            <person name="Ngo R."/>
            <person name="Nguyen L."/>
            <person name="Nguyen N."/>
            <person name="Okwuonu G."/>
            <person name="Ongeri F."/>
            <person name="Pham C."/>
            <person name="Simmons D."/>
            <person name="Wilczek-Boney K."/>
            <person name="Hale W."/>
            <person name="Jakkamsetti A."/>
            <person name="Pham P."/>
            <person name="Ruth R."/>
            <person name="San Lucas F."/>
            <person name="Warren J."/>
            <person name="Zhang J."/>
            <person name="Zhao Z."/>
            <person name="Zhou C."/>
            <person name="Zhu D."/>
            <person name="Lee S."/>
            <person name="Bess C."/>
            <person name="Blankenburg K."/>
            <person name="Forbes L."/>
            <person name="Fu Q."/>
            <person name="Gubbala S."/>
            <person name="Hirani K."/>
            <person name="Jayaseelan J.C."/>
            <person name="Lara F."/>
            <person name="Munidasa M."/>
            <person name="Palculict T."/>
            <person name="Patil S."/>
            <person name="Pu L.-L."/>
            <person name="Saada N."/>
            <person name="Tang L."/>
            <person name="Weissenberger G."/>
            <person name="Zhu Y."/>
            <person name="Hemphill L."/>
            <person name="Shang Y."/>
            <person name="Youmans B."/>
            <person name="Ayvaz T."/>
            <person name="Ross M."/>
            <person name="Santibanez J."/>
            <person name="Aqrawi P."/>
            <person name="Gross S."/>
            <person name="Joshi V."/>
            <person name="Fowler G."/>
            <person name="Nazareth L."/>
            <person name="Reid J."/>
            <person name="Worley K."/>
            <person name="Petrosino J."/>
            <person name="Highlander S."/>
            <person name="Gibbs R."/>
        </authorList>
    </citation>
    <scope>NUCLEOTIDE SEQUENCE [LARGE SCALE GENOMIC DNA]</scope>
    <source>
        <strain evidence="2 3">ATCC BAA-1200</strain>
    </source>
</reference>
<evidence type="ECO:0000313" key="3">
    <source>
        <dbReference type="Proteomes" id="UP000004105"/>
    </source>
</evidence>
<name>F2BG74_9NEIS</name>
<feature type="signal peptide" evidence="1">
    <location>
        <begin position="1"/>
        <end position="18"/>
    </location>
</feature>
<proteinExistence type="predicted"/>
<protein>
    <submittedName>
        <fullName evidence="2">Uncharacterized protein</fullName>
    </submittedName>
</protein>
<accession>F2BG74</accession>
<organism evidence="2 3">
    <name type="scientific">Neisseria bacilliformis ATCC BAA-1200</name>
    <dbReference type="NCBI Taxonomy" id="888742"/>
    <lineage>
        <taxon>Bacteria</taxon>
        <taxon>Pseudomonadati</taxon>
        <taxon>Pseudomonadota</taxon>
        <taxon>Betaproteobacteria</taxon>
        <taxon>Neisseriales</taxon>
        <taxon>Neisseriaceae</taxon>
        <taxon>Neisseria</taxon>
    </lineage>
</organism>
<gene>
    <name evidence="2" type="ORF">HMPREF9123_2731</name>
</gene>
<dbReference type="AlphaFoldDB" id="F2BG74"/>
<evidence type="ECO:0000313" key="2">
    <source>
        <dbReference type="EMBL" id="EGF07195.1"/>
    </source>
</evidence>
<dbReference type="EMBL" id="AFAY01000053">
    <property type="protein sequence ID" value="EGF07195.1"/>
    <property type="molecule type" value="Genomic_DNA"/>
</dbReference>
<keyword evidence="1" id="KW-0732">Signal</keyword>